<dbReference type="SUPFAM" id="SSF51569">
    <property type="entry name" value="Aldolase"/>
    <property type="match status" value="1"/>
</dbReference>
<dbReference type="Pfam" id="PF03102">
    <property type="entry name" value="NeuB"/>
    <property type="match status" value="1"/>
</dbReference>
<dbReference type="InterPro" id="IPR051690">
    <property type="entry name" value="PseI-like"/>
</dbReference>
<accession>A0A1F5CD07</accession>
<dbReference type="CDD" id="cd01427">
    <property type="entry name" value="HAD_like"/>
    <property type="match status" value="1"/>
</dbReference>
<evidence type="ECO:0000259" key="1">
    <source>
        <dbReference type="Pfam" id="PF03102"/>
    </source>
</evidence>
<dbReference type="PANTHER" id="PTHR42966:SF3">
    <property type="entry name" value="BLR5971 PROTEIN"/>
    <property type="match status" value="1"/>
</dbReference>
<proteinExistence type="predicted"/>
<reference evidence="2 3" key="1">
    <citation type="journal article" date="2016" name="Nat. Commun.">
        <title>Thousands of microbial genomes shed light on interconnected biogeochemical processes in an aquifer system.</title>
        <authorList>
            <person name="Anantharaman K."/>
            <person name="Brown C.T."/>
            <person name="Hug L.A."/>
            <person name="Sharon I."/>
            <person name="Castelle C.J."/>
            <person name="Probst A.J."/>
            <person name="Thomas B.C."/>
            <person name="Singh A."/>
            <person name="Wilkins M.J."/>
            <person name="Karaoz U."/>
            <person name="Brodie E.L."/>
            <person name="Williams K.H."/>
            <person name="Hubbard S.S."/>
            <person name="Banfield J.F."/>
        </authorList>
    </citation>
    <scope>NUCLEOTIDE SEQUENCE [LARGE SCALE GENOMIC DNA]</scope>
</reference>
<dbReference type="InterPro" id="IPR013785">
    <property type="entry name" value="Aldolase_TIM"/>
</dbReference>
<dbReference type="PANTHER" id="PTHR42966">
    <property type="entry name" value="N-ACETYLNEURAMINATE SYNTHASE"/>
    <property type="match status" value="1"/>
</dbReference>
<dbReference type="Proteomes" id="UP000177197">
    <property type="component" value="Unassembled WGS sequence"/>
</dbReference>
<dbReference type="InterPro" id="IPR013132">
    <property type="entry name" value="PseI/NeuA/B-like_N"/>
</dbReference>
<protein>
    <recommendedName>
        <fullName evidence="1">PseI/NeuA/B-like domain-containing protein</fullName>
    </recommendedName>
</protein>
<name>A0A1F5CD07_9BACT</name>
<dbReference type="AlphaFoldDB" id="A0A1F5CD07"/>
<dbReference type="EMBL" id="MEYV01000001">
    <property type="protein sequence ID" value="OGD40749.1"/>
    <property type="molecule type" value="Genomic_DNA"/>
</dbReference>
<dbReference type="Gene3D" id="3.20.20.70">
    <property type="entry name" value="Aldolase class I"/>
    <property type="match status" value="1"/>
</dbReference>
<feature type="domain" description="PseI/NeuA/B-like" evidence="1">
    <location>
        <begin position="104"/>
        <end position="305"/>
    </location>
</feature>
<comment type="caution">
    <text evidence="2">The sequence shown here is derived from an EMBL/GenBank/DDBJ whole genome shotgun (WGS) entry which is preliminary data.</text>
</comment>
<dbReference type="GO" id="GO:0047444">
    <property type="term" value="F:N-acylneuraminate-9-phosphate synthase activity"/>
    <property type="evidence" value="ECO:0007669"/>
    <property type="project" value="TreeGrafter"/>
</dbReference>
<gene>
    <name evidence="2" type="ORF">A3I30_01600</name>
</gene>
<evidence type="ECO:0000313" key="3">
    <source>
        <dbReference type="Proteomes" id="UP000177197"/>
    </source>
</evidence>
<organism evidence="2 3">
    <name type="scientific">Candidatus Azambacteria bacterium RIFCSPLOWO2_02_FULL_44_14</name>
    <dbReference type="NCBI Taxonomy" id="1797306"/>
    <lineage>
        <taxon>Bacteria</taxon>
        <taxon>Candidatus Azamiibacteriota</taxon>
    </lineage>
</organism>
<evidence type="ECO:0000313" key="2">
    <source>
        <dbReference type="EMBL" id="OGD40749.1"/>
    </source>
</evidence>
<dbReference type="GO" id="GO:0016051">
    <property type="term" value="P:carbohydrate biosynthetic process"/>
    <property type="evidence" value="ECO:0007669"/>
    <property type="project" value="InterPro"/>
</dbReference>
<sequence length="324" mass="35785">MGSVRIGARPVGPGHPCFVVAEIGINHNGNLEIAKQLIDAAVDAGADAVKFQKRTIQVVYSETELAKPRKVDESIIRNAMGRSVIEDIKYSVLPEESLARLKEDITNTTNGDLKYALEFGIKEYDITDLYCGEKGIMWFASSWDGLSAHFVNGYNVPCHKIASACLTHADLLKRVRSNGKPVILSTGGSTMDQIEKAVNILGREDLIILHCVANYPCPDHELNLLTINTLRQKFPGVPVGYSGHELGVLPSVAAVALGACIIERHITLFRDMPGSDQSASLEPSEFRRMIQEIRRMETVMGDGVKRVWDSEVPVMQKLRRKVDF</sequence>